<comment type="similarity">
    <text evidence="3">Belongs to the peptidase M50B family.</text>
</comment>
<dbReference type="GO" id="GO:0006508">
    <property type="term" value="P:proteolysis"/>
    <property type="evidence" value="ECO:0007669"/>
    <property type="project" value="UniProtKB-KW"/>
</dbReference>
<keyword evidence="6 13" id="KW-0812">Transmembrane</keyword>
<keyword evidence="12 13" id="KW-0472">Membrane</keyword>
<feature type="domain" description="Peptidase M50" evidence="14">
    <location>
        <begin position="118"/>
        <end position="153"/>
    </location>
</feature>
<feature type="transmembrane region" description="Helical" evidence="13">
    <location>
        <begin position="51"/>
        <end position="67"/>
    </location>
</feature>
<dbReference type="InParanoid" id="M1ZD20"/>
<dbReference type="HOGENOM" id="CLU_086979_1_0_0"/>
<evidence type="ECO:0000256" key="7">
    <source>
        <dbReference type="ARBA" id="ARBA00022723"/>
    </source>
</evidence>
<feature type="transmembrane region" description="Helical" evidence="13">
    <location>
        <begin position="87"/>
        <end position="108"/>
    </location>
</feature>
<evidence type="ECO:0000313" key="16">
    <source>
        <dbReference type="Proteomes" id="UP000011704"/>
    </source>
</evidence>
<keyword evidence="9" id="KW-0862">Zinc</keyword>
<keyword evidence="10 13" id="KW-1133">Transmembrane helix</keyword>
<keyword evidence="8 15" id="KW-0378">Hydrolase</keyword>
<dbReference type="CDD" id="cd06158">
    <property type="entry name" value="S2P-M50_like_1"/>
    <property type="match status" value="1"/>
</dbReference>
<dbReference type="AlphaFoldDB" id="M1ZD20"/>
<sequence>MESLQFYLFFTVIILFSLTVHEYSHGRVAYILGDNTAKRLGRLTFNPIKHLDFFGVICFYFLGFGWAKPVPVNGRNFENPHRDMMYVAAAGPASNLILALIFGFLVRVTPPEQNLFLFAMLCYALYINVALAIFNLLPIFPLDGASVLKGLVSPKMAAKLAVFDHYTGFVLLGIFLLDYFAQTGIILGILRLPMGFMVEFFTQEAFPYVKQIIRFL</sequence>
<name>M1ZD20_NITG3</name>
<feature type="domain" description="Peptidase M50" evidence="14">
    <location>
        <begin position="9"/>
        <end position="106"/>
    </location>
</feature>
<evidence type="ECO:0000313" key="15">
    <source>
        <dbReference type="EMBL" id="CCQ91298.1"/>
    </source>
</evidence>
<dbReference type="RefSeq" id="WP_005009805.1">
    <property type="nucleotide sequence ID" value="NZ_HG422173.1"/>
</dbReference>
<dbReference type="InterPro" id="IPR044537">
    <property type="entry name" value="Rip2-like"/>
</dbReference>
<evidence type="ECO:0000259" key="14">
    <source>
        <dbReference type="Pfam" id="PF02163"/>
    </source>
</evidence>
<evidence type="ECO:0000256" key="11">
    <source>
        <dbReference type="ARBA" id="ARBA00023049"/>
    </source>
</evidence>
<feature type="transmembrane region" description="Helical" evidence="13">
    <location>
        <begin position="166"/>
        <end position="190"/>
    </location>
</feature>
<dbReference type="GO" id="GO:0046872">
    <property type="term" value="F:metal ion binding"/>
    <property type="evidence" value="ECO:0007669"/>
    <property type="project" value="UniProtKB-KW"/>
</dbReference>
<evidence type="ECO:0000256" key="1">
    <source>
        <dbReference type="ARBA" id="ARBA00001947"/>
    </source>
</evidence>
<comment type="subcellular location">
    <subcellularLocation>
        <location evidence="2">Cell membrane</location>
        <topology evidence="2">Multi-pass membrane protein</topology>
    </subcellularLocation>
</comment>
<evidence type="ECO:0000256" key="6">
    <source>
        <dbReference type="ARBA" id="ARBA00022692"/>
    </source>
</evidence>
<comment type="caution">
    <text evidence="15">The sequence shown here is derived from an EMBL/GenBank/DDBJ whole genome shotgun (WGS) entry which is preliminary data.</text>
</comment>
<reference evidence="15 16" key="1">
    <citation type="journal article" date="2013" name="Front. Microbiol.">
        <title>The genome of Nitrospina gracilis illuminates the metabolism and evolution of the major marine nitrite oxidizer.</title>
        <authorList>
            <person name="Luecker S."/>
            <person name="Nowka B."/>
            <person name="Rattei T."/>
            <person name="Spieck E."/>
            <person name="and Daims H."/>
        </authorList>
    </citation>
    <scope>NUCLEOTIDE SEQUENCE [LARGE SCALE GENOMIC DNA]</scope>
    <source>
        <strain evidence="15 16">3/211</strain>
    </source>
</reference>
<evidence type="ECO:0000256" key="13">
    <source>
        <dbReference type="SAM" id="Phobius"/>
    </source>
</evidence>
<dbReference type="EMBL" id="CAQJ01000068">
    <property type="protein sequence ID" value="CCQ91298.1"/>
    <property type="molecule type" value="Genomic_DNA"/>
</dbReference>
<organism evidence="15 16">
    <name type="scientific">Nitrospina gracilis (strain 3/211)</name>
    <dbReference type="NCBI Taxonomy" id="1266370"/>
    <lineage>
        <taxon>Bacteria</taxon>
        <taxon>Pseudomonadati</taxon>
        <taxon>Nitrospinota/Tectimicrobiota group</taxon>
        <taxon>Nitrospinota</taxon>
        <taxon>Nitrospinia</taxon>
        <taxon>Nitrospinales</taxon>
        <taxon>Nitrospinaceae</taxon>
        <taxon>Nitrospina</taxon>
    </lineage>
</organism>
<keyword evidence="4" id="KW-1003">Cell membrane</keyword>
<evidence type="ECO:0000256" key="8">
    <source>
        <dbReference type="ARBA" id="ARBA00022801"/>
    </source>
</evidence>
<keyword evidence="7" id="KW-0479">Metal-binding</keyword>
<evidence type="ECO:0000256" key="12">
    <source>
        <dbReference type="ARBA" id="ARBA00023136"/>
    </source>
</evidence>
<comment type="cofactor">
    <cofactor evidence="1">
        <name>Zn(2+)</name>
        <dbReference type="ChEBI" id="CHEBI:29105"/>
    </cofactor>
</comment>
<evidence type="ECO:0000256" key="3">
    <source>
        <dbReference type="ARBA" id="ARBA00007931"/>
    </source>
</evidence>
<protein>
    <submittedName>
        <fullName evidence="15">Putative zinc metalloprotease ywhC</fullName>
        <ecNumber evidence="15">3.4.24.-</ecNumber>
    </submittedName>
</protein>
<proteinExistence type="inferred from homology"/>
<dbReference type="GO" id="GO:0008237">
    <property type="term" value="F:metallopeptidase activity"/>
    <property type="evidence" value="ECO:0007669"/>
    <property type="project" value="UniProtKB-KW"/>
</dbReference>
<evidence type="ECO:0000256" key="2">
    <source>
        <dbReference type="ARBA" id="ARBA00004651"/>
    </source>
</evidence>
<accession>M1ZD20</accession>
<evidence type="ECO:0000256" key="5">
    <source>
        <dbReference type="ARBA" id="ARBA00022670"/>
    </source>
</evidence>
<dbReference type="Proteomes" id="UP000011704">
    <property type="component" value="Unassembled WGS sequence"/>
</dbReference>
<dbReference type="InterPro" id="IPR052348">
    <property type="entry name" value="Metallopeptidase_M50B"/>
</dbReference>
<keyword evidence="11 15" id="KW-0482">Metalloprotease</keyword>
<evidence type="ECO:0000256" key="10">
    <source>
        <dbReference type="ARBA" id="ARBA00022989"/>
    </source>
</evidence>
<dbReference type="EC" id="3.4.24.-" evidence="15"/>
<dbReference type="STRING" id="1266370.NITGR_610056"/>
<dbReference type="PANTHER" id="PTHR35864:SF1">
    <property type="entry name" value="ZINC METALLOPROTEASE YWHC-RELATED"/>
    <property type="match status" value="1"/>
</dbReference>
<dbReference type="InterPro" id="IPR008915">
    <property type="entry name" value="Peptidase_M50"/>
</dbReference>
<feature type="transmembrane region" description="Helical" evidence="13">
    <location>
        <begin position="115"/>
        <end position="140"/>
    </location>
</feature>
<evidence type="ECO:0000256" key="9">
    <source>
        <dbReference type="ARBA" id="ARBA00022833"/>
    </source>
</evidence>
<dbReference type="Pfam" id="PF02163">
    <property type="entry name" value="Peptidase_M50"/>
    <property type="match status" value="2"/>
</dbReference>
<gene>
    <name evidence="15" type="primary">ywhC</name>
    <name evidence="15" type="ORF">NITGR_610056</name>
</gene>
<dbReference type="GO" id="GO:0005886">
    <property type="term" value="C:plasma membrane"/>
    <property type="evidence" value="ECO:0007669"/>
    <property type="project" value="UniProtKB-SubCell"/>
</dbReference>
<dbReference type="PANTHER" id="PTHR35864">
    <property type="entry name" value="ZINC METALLOPROTEASE MJ0611-RELATED"/>
    <property type="match status" value="1"/>
</dbReference>
<keyword evidence="5 15" id="KW-0645">Protease</keyword>
<feature type="transmembrane region" description="Helical" evidence="13">
    <location>
        <begin position="6"/>
        <end position="30"/>
    </location>
</feature>
<keyword evidence="16" id="KW-1185">Reference proteome</keyword>
<evidence type="ECO:0000256" key="4">
    <source>
        <dbReference type="ARBA" id="ARBA00022475"/>
    </source>
</evidence>